<evidence type="ECO:0000256" key="2">
    <source>
        <dbReference type="ARBA" id="ARBA00004370"/>
    </source>
</evidence>
<keyword evidence="10 13" id="KW-0472">Membrane</keyword>
<dbReference type="GO" id="GO:0005524">
    <property type="term" value="F:ATP binding"/>
    <property type="evidence" value="ECO:0007669"/>
    <property type="project" value="UniProtKB-KW"/>
</dbReference>
<dbReference type="InterPro" id="IPR005467">
    <property type="entry name" value="His_kinase_dom"/>
</dbReference>
<dbReference type="EC" id="2.7.13.3" evidence="3"/>
<evidence type="ECO:0000256" key="5">
    <source>
        <dbReference type="ARBA" id="ARBA00022679"/>
    </source>
</evidence>
<dbReference type="Pfam" id="PF12860">
    <property type="entry name" value="PAS_7"/>
    <property type="match status" value="2"/>
</dbReference>
<gene>
    <name evidence="17" type="ORF">G4223_10435</name>
</gene>
<dbReference type="SMART" id="SM00388">
    <property type="entry name" value="HisKA"/>
    <property type="match status" value="1"/>
</dbReference>
<dbReference type="Pfam" id="PF02518">
    <property type="entry name" value="HATPase_c"/>
    <property type="match status" value="1"/>
</dbReference>
<keyword evidence="13" id="KW-1133">Transmembrane helix</keyword>
<feature type="domain" description="PAS" evidence="15">
    <location>
        <begin position="476"/>
        <end position="524"/>
    </location>
</feature>
<dbReference type="GO" id="GO:0000155">
    <property type="term" value="F:phosphorelay sensor kinase activity"/>
    <property type="evidence" value="ECO:0007669"/>
    <property type="project" value="InterPro"/>
</dbReference>
<feature type="domain" description="Histidine kinase" evidence="14">
    <location>
        <begin position="746"/>
        <end position="966"/>
    </location>
</feature>
<keyword evidence="13" id="KW-0812">Transmembrane</keyword>
<evidence type="ECO:0000256" key="12">
    <source>
        <dbReference type="ARBA" id="ARBA00070616"/>
    </source>
</evidence>
<dbReference type="InterPro" id="IPR000700">
    <property type="entry name" value="PAS-assoc_C"/>
</dbReference>
<evidence type="ECO:0000256" key="11">
    <source>
        <dbReference type="ARBA" id="ARBA00059827"/>
    </source>
</evidence>
<comment type="subcellular location">
    <subcellularLocation>
        <location evidence="2">Membrane</location>
    </subcellularLocation>
</comment>
<dbReference type="AlphaFoldDB" id="A0A7C9UUS6"/>
<feature type="transmembrane region" description="Helical" evidence="13">
    <location>
        <begin position="149"/>
        <end position="169"/>
    </location>
</feature>
<dbReference type="Gene3D" id="3.30.565.10">
    <property type="entry name" value="Histidine kinase-like ATPase, C-terminal domain"/>
    <property type="match status" value="1"/>
</dbReference>
<keyword evidence="18" id="KW-1185">Reference proteome</keyword>
<comment type="function">
    <text evidence="11">Putative oxygen sensor; modulates the activity of FixJ, a transcriptional activator of nitrogen fixation fixK gene. FixL probably acts as a kinase that phosphorylates FixJ.</text>
</comment>
<dbReference type="SUPFAM" id="SSF55785">
    <property type="entry name" value="PYP-like sensor domain (PAS domain)"/>
    <property type="match status" value="4"/>
</dbReference>
<evidence type="ECO:0000256" key="7">
    <source>
        <dbReference type="ARBA" id="ARBA00022777"/>
    </source>
</evidence>
<dbReference type="InterPro" id="IPR001610">
    <property type="entry name" value="PAC"/>
</dbReference>
<feature type="domain" description="PAC" evidence="16">
    <location>
        <begin position="425"/>
        <end position="475"/>
    </location>
</feature>
<proteinExistence type="predicted"/>
<evidence type="ECO:0000256" key="8">
    <source>
        <dbReference type="ARBA" id="ARBA00022840"/>
    </source>
</evidence>
<dbReference type="PRINTS" id="PR00344">
    <property type="entry name" value="BCTRLSENSOR"/>
</dbReference>
<feature type="transmembrane region" description="Helical" evidence="13">
    <location>
        <begin position="119"/>
        <end position="137"/>
    </location>
</feature>
<dbReference type="SMART" id="SM00387">
    <property type="entry name" value="HATPase_c"/>
    <property type="match status" value="1"/>
</dbReference>
<dbReference type="SMART" id="SM00086">
    <property type="entry name" value="PAC"/>
    <property type="match status" value="2"/>
</dbReference>
<evidence type="ECO:0000256" key="6">
    <source>
        <dbReference type="ARBA" id="ARBA00022741"/>
    </source>
</evidence>
<dbReference type="CDD" id="cd16922">
    <property type="entry name" value="HATPase_EvgS-ArcB-TorS-like"/>
    <property type="match status" value="1"/>
</dbReference>
<evidence type="ECO:0000256" key="9">
    <source>
        <dbReference type="ARBA" id="ARBA00023012"/>
    </source>
</evidence>
<dbReference type="EMBL" id="JAAIYP010000037">
    <property type="protein sequence ID" value="NFV80526.1"/>
    <property type="molecule type" value="Genomic_DNA"/>
</dbReference>
<feature type="domain" description="PAC" evidence="16">
    <location>
        <begin position="547"/>
        <end position="602"/>
    </location>
</feature>
<dbReference type="Proteomes" id="UP000480684">
    <property type="component" value="Unassembled WGS sequence"/>
</dbReference>
<evidence type="ECO:0000259" key="14">
    <source>
        <dbReference type="PROSITE" id="PS50109"/>
    </source>
</evidence>
<feature type="domain" description="PAS" evidence="15">
    <location>
        <begin position="348"/>
        <end position="418"/>
    </location>
</feature>
<dbReference type="InterPro" id="IPR035965">
    <property type="entry name" value="PAS-like_dom_sf"/>
</dbReference>
<dbReference type="InterPro" id="IPR036097">
    <property type="entry name" value="HisK_dim/P_sf"/>
</dbReference>
<keyword evidence="6" id="KW-0547">Nucleotide-binding</keyword>
<dbReference type="FunFam" id="3.30.565.10:FF:000006">
    <property type="entry name" value="Sensor histidine kinase WalK"/>
    <property type="match status" value="1"/>
</dbReference>
<keyword evidence="5" id="KW-0808">Transferase</keyword>
<reference evidence="17 18" key="1">
    <citation type="submission" date="2020-02" db="EMBL/GenBank/DDBJ databases">
        <authorList>
            <person name="Dziuba M."/>
            <person name="Kuznetsov B."/>
            <person name="Mardanov A."/>
            <person name="Ravin N."/>
            <person name="Grouzdev D."/>
        </authorList>
    </citation>
    <scope>NUCLEOTIDE SEQUENCE [LARGE SCALE GENOMIC DNA]</scope>
    <source>
        <strain evidence="17 18">SpK</strain>
    </source>
</reference>
<dbReference type="Pfam" id="PF00512">
    <property type="entry name" value="HisKA"/>
    <property type="match status" value="1"/>
</dbReference>
<dbReference type="Pfam" id="PF13426">
    <property type="entry name" value="PAS_9"/>
    <property type="match status" value="2"/>
</dbReference>
<accession>A0A7C9UUS6</accession>
<dbReference type="FunFam" id="3.30.450.20:FF:000060">
    <property type="entry name" value="Sensor protein FixL"/>
    <property type="match status" value="1"/>
</dbReference>
<evidence type="ECO:0000259" key="15">
    <source>
        <dbReference type="PROSITE" id="PS50112"/>
    </source>
</evidence>
<dbReference type="NCBIfam" id="TIGR00229">
    <property type="entry name" value="sensory_box"/>
    <property type="match status" value="2"/>
</dbReference>
<dbReference type="InterPro" id="IPR003594">
    <property type="entry name" value="HATPase_dom"/>
</dbReference>
<protein>
    <recommendedName>
        <fullName evidence="12">Sensor protein FixL</fullName>
        <ecNumber evidence="3">2.7.13.3</ecNumber>
    </recommendedName>
</protein>
<comment type="catalytic activity">
    <reaction evidence="1">
        <text>ATP + protein L-histidine = ADP + protein N-phospho-L-histidine.</text>
        <dbReference type="EC" id="2.7.13.3"/>
    </reaction>
</comment>
<dbReference type="PROSITE" id="PS50112">
    <property type="entry name" value="PAS"/>
    <property type="match status" value="2"/>
</dbReference>
<dbReference type="Gene3D" id="3.30.450.20">
    <property type="entry name" value="PAS domain"/>
    <property type="match status" value="4"/>
</dbReference>
<dbReference type="PANTHER" id="PTHR43047">
    <property type="entry name" value="TWO-COMPONENT HISTIDINE PROTEIN KINASE"/>
    <property type="match status" value="1"/>
</dbReference>
<dbReference type="RefSeq" id="WP_163678940.1">
    <property type="nucleotide sequence ID" value="NZ_JAAIYP010000037.1"/>
</dbReference>
<dbReference type="CDD" id="cd00130">
    <property type="entry name" value="PAS"/>
    <property type="match status" value="2"/>
</dbReference>
<keyword evidence="4" id="KW-0597">Phosphoprotein</keyword>
<comment type="caution">
    <text evidence="17">The sequence shown here is derived from an EMBL/GenBank/DDBJ whole genome shotgun (WGS) entry which is preliminary data.</text>
</comment>
<dbReference type="SMART" id="SM00091">
    <property type="entry name" value="PAS"/>
    <property type="match status" value="4"/>
</dbReference>
<dbReference type="SUPFAM" id="SSF55874">
    <property type="entry name" value="ATPase domain of HSP90 chaperone/DNA topoisomerase II/histidine kinase"/>
    <property type="match status" value="1"/>
</dbReference>
<keyword evidence="9" id="KW-0902">Two-component regulatory system</keyword>
<keyword evidence="8" id="KW-0067">ATP-binding</keyword>
<dbReference type="FunFam" id="1.10.287.130:FF:000038">
    <property type="entry name" value="Sensory transduction histidine kinase"/>
    <property type="match status" value="1"/>
</dbReference>
<organism evidence="17 18">
    <name type="scientific">Magnetospirillum aberrantis SpK</name>
    <dbReference type="NCBI Taxonomy" id="908842"/>
    <lineage>
        <taxon>Bacteria</taxon>
        <taxon>Pseudomonadati</taxon>
        <taxon>Pseudomonadota</taxon>
        <taxon>Alphaproteobacteria</taxon>
        <taxon>Rhodospirillales</taxon>
        <taxon>Rhodospirillaceae</taxon>
        <taxon>Magnetospirillum</taxon>
    </lineage>
</organism>
<evidence type="ECO:0000256" key="13">
    <source>
        <dbReference type="SAM" id="Phobius"/>
    </source>
</evidence>
<dbReference type="PROSITE" id="PS50109">
    <property type="entry name" value="HIS_KIN"/>
    <property type="match status" value="1"/>
</dbReference>
<keyword evidence="7" id="KW-0418">Kinase</keyword>
<dbReference type="SUPFAM" id="SSF47384">
    <property type="entry name" value="Homodimeric domain of signal transducing histidine kinase"/>
    <property type="match status" value="1"/>
</dbReference>
<evidence type="ECO:0000256" key="4">
    <source>
        <dbReference type="ARBA" id="ARBA00022553"/>
    </source>
</evidence>
<name>A0A7C9UUS6_9PROT</name>
<sequence length="984" mass="107739">MEFALQAALLGAVLGSALLAVTTLYGWSLPAAPNAYGWWAAAFTLEAASKAVLLSGGDSIPIEISDLLHGLAAGLSLCGALSFAGWRITPTLMAVGLVSALGWDWLAHTVRPFLHLDNLPLFGIGGIPLLIAAWAFLWRGGLTAGSGALRLAAIAFAAAGLHQLSAPLLHSHTGLATWSFVASQFLSMVMAVALLVVVLRRQQALVESEGQRANLLHSRLVDALGSVQDAVALFDGNDRLVTCNSLYRAFLAPAAEVIKPGRSFEDILRIEAERGVVPEAQGREQDWLFDMLADHVGPDAPKGAGREFQLWDGRWVAVSVYRTADGGHLRILRDVTSRRQAEASLQEGLNWLRGIMDTVVDGIVTIDDSGSVLSYNPAAERIFGYDATEVVGRNVSMLMPEPFRSAHDGYLKHYAETGEAHVVGIGRQVRGLRKNGETFPLDLAVAEMRQGDMITFIGVVRDITDRKRVEDALVESEQRFRDLAESASDWFWEMDSEFQFTFVSGRVRQILGVGPSFFIGRQFMELAEAGDAIEEWQQQLAMMRAHRPFRGFVFSHRLPSGAVKFVEMAGRPAFDADGLFCGYRGTATDITPLKRHEQELATQSAQRQAIIDNMGHGVVVFDREERLVAMNQPARALLDMPVLSEKKETLETLLLHLALLGEFGRGNAMTKTARRVERLRRNPYQIFEHARPTGMVLEVRSTSMPGGGLILTFADITDRKRVEDTLREAKEAAERGNRAKATFLANISHELRTPLNAIIGFSELMKHEIFGPLEPVSYRTYVDDIHESGMHLLELINDILDMSKAEAGMTDLMDSVVDVAALVRSSLRMMSRRATANGVELIEELPQSLPHLRADERRLRQIVLNLVSNAVKFTDDGGTVTVLARMDEAGFHLCVADTGIGMSPEDMERVMLPFVQADTRLSRKYEGTGLGLPLTKALVEAHGGTLTLSSVPNQGTTVEVTFPPGRIIADATQAIAADETLRRG</sequence>
<dbReference type="InterPro" id="IPR000014">
    <property type="entry name" value="PAS"/>
</dbReference>
<dbReference type="Gene3D" id="1.10.287.130">
    <property type="match status" value="1"/>
</dbReference>
<dbReference type="GO" id="GO:0016020">
    <property type="term" value="C:membrane"/>
    <property type="evidence" value="ECO:0007669"/>
    <property type="project" value="UniProtKB-SubCell"/>
</dbReference>
<evidence type="ECO:0000256" key="3">
    <source>
        <dbReference type="ARBA" id="ARBA00012438"/>
    </source>
</evidence>
<dbReference type="CDD" id="cd00082">
    <property type="entry name" value="HisKA"/>
    <property type="match status" value="1"/>
</dbReference>
<dbReference type="InterPro" id="IPR036890">
    <property type="entry name" value="HATPase_C_sf"/>
</dbReference>
<dbReference type="InterPro" id="IPR003661">
    <property type="entry name" value="HisK_dim/P_dom"/>
</dbReference>
<evidence type="ECO:0000256" key="10">
    <source>
        <dbReference type="ARBA" id="ARBA00023136"/>
    </source>
</evidence>
<evidence type="ECO:0000256" key="1">
    <source>
        <dbReference type="ARBA" id="ARBA00000085"/>
    </source>
</evidence>
<dbReference type="InterPro" id="IPR004358">
    <property type="entry name" value="Sig_transdc_His_kin-like_C"/>
</dbReference>
<dbReference type="PROSITE" id="PS50113">
    <property type="entry name" value="PAC"/>
    <property type="match status" value="2"/>
</dbReference>
<feature type="transmembrane region" description="Helical" evidence="13">
    <location>
        <begin position="175"/>
        <end position="199"/>
    </location>
</feature>
<evidence type="ECO:0000259" key="16">
    <source>
        <dbReference type="PROSITE" id="PS50113"/>
    </source>
</evidence>
<evidence type="ECO:0000313" key="18">
    <source>
        <dbReference type="Proteomes" id="UP000480684"/>
    </source>
</evidence>
<evidence type="ECO:0000313" key="17">
    <source>
        <dbReference type="EMBL" id="NFV80526.1"/>
    </source>
</evidence>